<organism evidence="2">
    <name type="scientific">Ixodes ricinus</name>
    <name type="common">Common tick</name>
    <name type="synonym">Acarus ricinus</name>
    <dbReference type="NCBI Taxonomy" id="34613"/>
    <lineage>
        <taxon>Eukaryota</taxon>
        <taxon>Metazoa</taxon>
        <taxon>Ecdysozoa</taxon>
        <taxon>Arthropoda</taxon>
        <taxon>Chelicerata</taxon>
        <taxon>Arachnida</taxon>
        <taxon>Acari</taxon>
        <taxon>Parasitiformes</taxon>
        <taxon>Ixodida</taxon>
        <taxon>Ixodoidea</taxon>
        <taxon>Ixodidae</taxon>
        <taxon>Ixodinae</taxon>
        <taxon>Ixodes</taxon>
    </lineage>
</organism>
<dbReference type="GO" id="GO:0003676">
    <property type="term" value="F:nucleic acid binding"/>
    <property type="evidence" value="ECO:0007669"/>
    <property type="project" value="InterPro"/>
</dbReference>
<dbReference type="EMBL" id="GIFC01008229">
    <property type="protein sequence ID" value="MXU90312.1"/>
    <property type="molecule type" value="Transcribed_RNA"/>
</dbReference>
<protein>
    <submittedName>
        <fullName evidence="2">Putative tc1 transposase tc1-like transposase</fullName>
    </submittedName>
</protein>
<dbReference type="Gene3D" id="3.30.420.10">
    <property type="entry name" value="Ribonuclease H-like superfamily/Ribonuclease H"/>
    <property type="match status" value="1"/>
</dbReference>
<name>A0A6B0UKW5_IXORI</name>
<evidence type="ECO:0000259" key="1">
    <source>
        <dbReference type="Pfam" id="PF13358"/>
    </source>
</evidence>
<dbReference type="InterPro" id="IPR036397">
    <property type="entry name" value="RNaseH_sf"/>
</dbReference>
<accession>A0A6B0UKW5</accession>
<evidence type="ECO:0000313" key="2">
    <source>
        <dbReference type="EMBL" id="MXU90312.1"/>
    </source>
</evidence>
<dbReference type="AlphaFoldDB" id="A0A6B0UKW5"/>
<sequence>MDGPFSDGCFYLQQDRSRIHMARSVTELLEDRGVMVLEWPPQGPDMNIIENVWGAMKKSLSHRPLHRRLADDLWAAVEAEWERLRASDLVTSLFECMPRRMASVLAAGGDFTKY</sequence>
<reference evidence="2" key="1">
    <citation type="submission" date="2019-12" db="EMBL/GenBank/DDBJ databases">
        <title>An insight into the sialome of adult female Ixodes ricinus ticks feeding for 6 days.</title>
        <authorList>
            <person name="Perner J."/>
            <person name="Ribeiro J.M.C."/>
        </authorList>
    </citation>
    <scope>NUCLEOTIDE SEQUENCE</scope>
    <source>
        <strain evidence="2">Semi-engorged</strain>
        <tissue evidence="2">Salivary glands</tissue>
    </source>
</reference>
<dbReference type="InterPro" id="IPR038717">
    <property type="entry name" value="Tc1-like_DDE_dom"/>
</dbReference>
<feature type="domain" description="Tc1-like transposase DDE" evidence="1">
    <location>
        <begin position="15"/>
        <end position="65"/>
    </location>
</feature>
<dbReference type="Pfam" id="PF13358">
    <property type="entry name" value="DDE_3"/>
    <property type="match status" value="1"/>
</dbReference>
<proteinExistence type="predicted"/>